<keyword evidence="3" id="KW-1185">Reference proteome</keyword>
<reference evidence="3" key="2">
    <citation type="journal article" date="2018" name="BMC Genomics">
        <title>A manually annotated Actinidia chinensis var. chinensis (kiwifruit) genome highlights the challenges associated with draft genomes and gene prediction in plants.</title>
        <authorList>
            <person name="Pilkington S.M."/>
            <person name="Crowhurst R."/>
            <person name="Hilario E."/>
            <person name="Nardozza S."/>
            <person name="Fraser L."/>
            <person name="Peng Y."/>
            <person name="Gunaseelan K."/>
            <person name="Simpson R."/>
            <person name="Tahir J."/>
            <person name="Deroles S.C."/>
            <person name="Templeton K."/>
            <person name="Luo Z."/>
            <person name="Davy M."/>
            <person name="Cheng C."/>
            <person name="McNeilage M."/>
            <person name="Scaglione D."/>
            <person name="Liu Y."/>
            <person name="Zhang Q."/>
            <person name="Datson P."/>
            <person name="De Silva N."/>
            <person name="Gardiner S.E."/>
            <person name="Bassett H."/>
            <person name="Chagne D."/>
            <person name="McCallum J."/>
            <person name="Dzierzon H."/>
            <person name="Deng C."/>
            <person name="Wang Y.Y."/>
            <person name="Barron L."/>
            <person name="Manako K."/>
            <person name="Bowen J."/>
            <person name="Foster T.M."/>
            <person name="Erridge Z.A."/>
            <person name="Tiffin H."/>
            <person name="Waite C.N."/>
            <person name="Davies K.M."/>
            <person name="Grierson E.P."/>
            <person name="Laing W.A."/>
            <person name="Kirk R."/>
            <person name="Chen X."/>
            <person name="Wood M."/>
            <person name="Montefiori M."/>
            <person name="Brummell D.A."/>
            <person name="Schwinn K.E."/>
            <person name="Catanach A."/>
            <person name="Fullerton C."/>
            <person name="Li D."/>
            <person name="Meiyalaghan S."/>
            <person name="Nieuwenhuizen N."/>
            <person name="Read N."/>
            <person name="Prakash R."/>
            <person name="Hunter D."/>
            <person name="Zhang H."/>
            <person name="McKenzie M."/>
            <person name="Knabel M."/>
            <person name="Harris A."/>
            <person name="Allan A.C."/>
            <person name="Gleave A."/>
            <person name="Chen A."/>
            <person name="Janssen B.J."/>
            <person name="Plunkett B."/>
            <person name="Ampomah-Dwamena C."/>
            <person name="Voogd C."/>
            <person name="Leif D."/>
            <person name="Lafferty D."/>
            <person name="Souleyre E.J.F."/>
            <person name="Varkonyi-Gasic E."/>
            <person name="Gambi F."/>
            <person name="Hanley J."/>
            <person name="Yao J.L."/>
            <person name="Cheung J."/>
            <person name="David K.M."/>
            <person name="Warren B."/>
            <person name="Marsh K."/>
            <person name="Snowden K.C."/>
            <person name="Lin-Wang K."/>
            <person name="Brian L."/>
            <person name="Martinez-Sanchez M."/>
            <person name="Wang M."/>
            <person name="Ileperuma N."/>
            <person name="Macnee N."/>
            <person name="Campin R."/>
            <person name="McAtee P."/>
            <person name="Drummond R.S.M."/>
            <person name="Espley R.V."/>
            <person name="Ireland H.S."/>
            <person name="Wu R."/>
            <person name="Atkinson R.G."/>
            <person name="Karunairetnam S."/>
            <person name="Bulley S."/>
            <person name="Chunkath S."/>
            <person name="Hanley Z."/>
            <person name="Storey R."/>
            <person name="Thrimawithana A.H."/>
            <person name="Thomson S."/>
            <person name="David C."/>
            <person name="Testolin R."/>
            <person name="Huang H."/>
            <person name="Hellens R.P."/>
            <person name="Schaffer R.J."/>
        </authorList>
    </citation>
    <scope>NUCLEOTIDE SEQUENCE [LARGE SCALE GENOMIC DNA]</scope>
    <source>
        <strain evidence="3">cv. Red5</strain>
    </source>
</reference>
<keyword evidence="1" id="KW-0732">Signal</keyword>
<dbReference type="OMA" id="DMCFTKS"/>
<reference evidence="2 3" key="1">
    <citation type="submission" date="2017-07" db="EMBL/GenBank/DDBJ databases">
        <title>An improved, manually edited Actinidia chinensis var. chinensis (kiwifruit) genome highlights the challenges associated with draft genomes and gene prediction in plants.</title>
        <authorList>
            <person name="Pilkington S."/>
            <person name="Crowhurst R."/>
            <person name="Hilario E."/>
            <person name="Nardozza S."/>
            <person name="Fraser L."/>
            <person name="Peng Y."/>
            <person name="Gunaseelan K."/>
            <person name="Simpson R."/>
            <person name="Tahir J."/>
            <person name="Deroles S."/>
            <person name="Templeton K."/>
            <person name="Luo Z."/>
            <person name="Davy M."/>
            <person name="Cheng C."/>
            <person name="Mcneilage M."/>
            <person name="Scaglione D."/>
            <person name="Liu Y."/>
            <person name="Zhang Q."/>
            <person name="Datson P."/>
            <person name="De Silva N."/>
            <person name="Gardiner S."/>
            <person name="Bassett H."/>
            <person name="Chagne D."/>
            <person name="Mccallum J."/>
            <person name="Dzierzon H."/>
            <person name="Deng C."/>
            <person name="Wang Y.-Y."/>
            <person name="Barron N."/>
            <person name="Manako K."/>
            <person name="Bowen J."/>
            <person name="Foster T."/>
            <person name="Erridge Z."/>
            <person name="Tiffin H."/>
            <person name="Waite C."/>
            <person name="Davies K."/>
            <person name="Grierson E."/>
            <person name="Laing W."/>
            <person name="Kirk R."/>
            <person name="Chen X."/>
            <person name="Wood M."/>
            <person name="Montefiori M."/>
            <person name="Brummell D."/>
            <person name="Schwinn K."/>
            <person name="Catanach A."/>
            <person name="Fullerton C."/>
            <person name="Li D."/>
            <person name="Meiyalaghan S."/>
            <person name="Nieuwenhuizen N."/>
            <person name="Read N."/>
            <person name="Prakash R."/>
            <person name="Hunter D."/>
            <person name="Zhang H."/>
            <person name="Mckenzie M."/>
            <person name="Knabel M."/>
            <person name="Harris A."/>
            <person name="Allan A."/>
            <person name="Chen A."/>
            <person name="Janssen B."/>
            <person name="Plunkett B."/>
            <person name="Dwamena C."/>
            <person name="Voogd C."/>
            <person name="Leif D."/>
            <person name="Lafferty D."/>
            <person name="Souleyre E."/>
            <person name="Varkonyi-Gasic E."/>
            <person name="Gambi F."/>
            <person name="Hanley J."/>
            <person name="Yao J.-L."/>
            <person name="Cheung J."/>
            <person name="David K."/>
            <person name="Warren B."/>
            <person name="Marsh K."/>
            <person name="Snowden K."/>
            <person name="Lin-Wang K."/>
            <person name="Brian L."/>
            <person name="Martinez-Sanchez M."/>
            <person name="Wang M."/>
            <person name="Ileperuma N."/>
            <person name="Macnee N."/>
            <person name="Campin R."/>
            <person name="Mcatee P."/>
            <person name="Drummond R."/>
            <person name="Espley R."/>
            <person name="Ireland H."/>
            <person name="Wu R."/>
            <person name="Atkinson R."/>
            <person name="Karunairetnam S."/>
            <person name="Bulley S."/>
            <person name="Chunkath S."/>
            <person name="Hanley Z."/>
            <person name="Storey R."/>
            <person name="Thrimawithana A."/>
            <person name="Thomson S."/>
            <person name="David C."/>
            <person name="Testolin R."/>
        </authorList>
    </citation>
    <scope>NUCLEOTIDE SEQUENCE [LARGE SCALE GENOMIC DNA]</scope>
    <source>
        <strain evidence="3">cv. Red5</strain>
        <tissue evidence="2">Young leaf</tissue>
    </source>
</reference>
<proteinExistence type="predicted"/>
<organism evidence="2 3">
    <name type="scientific">Actinidia chinensis var. chinensis</name>
    <name type="common">Chinese soft-hair kiwi</name>
    <dbReference type="NCBI Taxonomy" id="1590841"/>
    <lineage>
        <taxon>Eukaryota</taxon>
        <taxon>Viridiplantae</taxon>
        <taxon>Streptophyta</taxon>
        <taxon>Embryophyta</taxon>
        <taxon>Tracheophyta</taxon>
        <taxon>Spermatophyta</taxon>
        <taxon>Magnoliopsida</taxon>
        <taxon>eudicotyledons</taxon>
        <taxon>Gunneridae</taxon>
        <taxon>Pentapetalae</taxon>
        <taxon>asterids</taxon>
        <taxon>Ericales</taxon>
        <taxon>Actinidiaceae</taxon>
        <taxon>Actinidia</taxon>
    </lineage>
</organism>
<evidence type="ECO:0000313" key="3">
    <source>
        <dbReference type="Proteomes" id="UP000241394"/>
    </source>
</evidence>
<dbReference type="EMBL" id="NKQK01000022">
    <property type="protein sequence ID" value="PSR98650.1"/>
    <property type="molecule type" value="Genomic_DNA"/>
</dbReference>
<feature type="chain" id="PRO_5015336102" evidence="1">
    <location>
        <begin position="26"/>
        <end position="108"/>
    </location>
</feature>
<comment type="caution">
    <text evidence="2">The sequence shown here is derived from an EMBL/GenBank/DDBJ whole genome shotgun (WGS) entry which is preliminary data.</text>
</comment>
<name>A0A2R6PY16_ACTCC</name>
<evidence type="ECO:0000313" key="2">
    <source>
        <dbReference type="EMBL" id="PSR98650.1"/>
    </source>
</evidence>
<dbReference type="OrthoDB" id="884905at2759"/>
<evidence type="ECO:0000256" key="1">
    <source>
        <dbReference type="SAM" id="SignalP"/>
    </source>
</evidence>
<dbReference type="PANTHER" id="PTHR36896">
    <property type="entry name" value="OS01G0729500 PROTEIN"/>
    <property type="match status" value="1"/>
</dbReference>
<dbReference type="InParanoid" id="A0A2R6PY16"/>
<accession>A0A2R6PY16</accession>
<dbReference type="Proteomes" id="UP000241394">
    <property type="component" value="Chromosome LG22"/>
</dbReference>
<dbReference type="AlphaFoldDB" id="A0A2R6PY16"/>
<gene>
    <name evidence="2" type="ORF">CEY00_Acc25169</name>
</gene>
<dbReference type="Gramene" id="PSR98650">
    <property type="protein sequence ID" value="PSR98650"/>
    <property type="gene ID" value="CEY00_Acc25169"/>
</dbReference>
<dbReference type="PANTHER" id="PTHR36896:SF2">
    <property type="entry name" value="OS01G0729500 PROTEIN"/>
    <property type="match status" value="1"/>
</dbReference>
<sequence>MATSLSRFSLFVLLNLVLLASLCKSSPEIVGHRNIHRTISASGGSNRSLLGIRRSNQNQVVECGELASKSKCSQRSNRCRWCRSEVLDDMCFSKPEAWRLPPQVFSCD</sequence>
<feature type="signal peptide" evidence="1">
    <location>
        <begin position="1"/>
        <end position="25"/>
    </location>
</feature>
<protein>
    <submittedName>
        <fullName evidence="2">E3 ubiquitin-protein like</fullName>
    </submittedName>
</protein>